<dbReference type="PANTHER" id="PTHR34473">
    <property type="entry name" value="UPF0699 TRANSMEMBRANE PROTEIN YDBS"/>
    <property type="match status" value="1"/>
</dbReference>
<feature type="transmembrane region" description="Helical" evidence="1">
    <location>
        <begin position="44"/>
        <end position="63"/>
    </location>
</feature>
<dbReference type="Proteomes" id="UP000322139">
    <property type="component" value="Unassembled WGS sequence"/>
</dbReference>
<comment type="caution">
    <text evidence="3">The sequence shown here is derived from an EMBL/GenBank/DDBJ whole genome shotgun (WGS) entry which is preliminary data.</text>
</comment>
<feature type="transmembrane region" description="Helical" evidence="1">
    <location>
        <begin position="21"/>
        <end position="38"/>
    </location>
</feature>
<accession>A0A5D4QYD7</accession>
<feature type="domain" description="YdbS-like PH" evidence="2">
    <location>
        <begin position="247"/>
        <end position="319"/>
    </location>
</feature>
<dbReference type="PANTHER" id="PTHR34473:SF2">
    <property type="entry name" value="UPF0699 TRANSMEMBRANE PROTEIN YDBT"/>
    <property type="match status" value="1"/>
</dbReference>
<feature type="domain" description="YdbS-like PH" evidence="2">
    <location>
        <begin position="65"/>
        <end position="146"/>
    </location>
</feature>
<dbReference type="Pfam" id="PF03703">
    <property type="entry name" value="bPH_2"/>
    <property type="match status" value="3"/>
</dbReference>
<sequence length="478" mass="53400">MKMSEPKRLHPISAVANFFKQLKELIVPFLVFIVFGFKNSNWDLFYLIGSAAVVLLVLAGGILKWLRFTYRIEEGELRIEYGVFVRKKRYIPFERIQSLDFSEGILHRPFGLVKVKVETAGTSGTQEAEATLTAITKAEAAAIQAELTAEKGSGDGEKEEARISGQDIYKISPGQLLLLASTSGGAGVVISAVIAFFFQFEEIIPYEALFHRFEHFAENGVIFISGAVFLLLLLAWVIAVIGTMLKYAGFTVRREEDDLVISRGLLEKRQLTIPLHRIQALRFSENPARQPLGFGTLYVESAGGSAVDRDSAKVMLLPLIQRNELGEMIGHHFTDYNAGIELAGLPKRALPRYLLRGLLFAALFIIVPPAIFRPWGFLSLLLLLPAVVWSFLKFRAAGWHISGSQLTLRYRTFSKHTVYMMKNKVQSLSLKESRFQRRKQLATVEATVKSGSGGSGGKAADLDISDAEQIYEWYSREK</sequence>
<feature type="domain" description="YdbS-like PH" evidence="2">
    <location>
        <begin position="395"/>
        <end position="474"/>
    </location>
</feature>
<dbReference type="PIRSF" id="PIRSF026631">
    <property type="entry name" value="UCP026631"/>
    <property type="match status" value="1"/>
</dbReference>
<dbReference type="InterPro" id="IPR005182">
    <property type="entry name" value="YdbS-like_PH"/>
</dbReference>
<dbReference type="AlphaFoldDB" id="A0A5D4QYD7"/>
<organism evidence="3 4">
    <name type="scientific">Bacillus infantis</name>
    <dbReference type="NCBI Taxonomy" id="324767"/>
    <lineage>
        <taxon>Bacteria</taxon>
        <taxon>Bacillati</taxon>
        <taxon>Bacillota</taxon>
        <taxon>Bacilli</taxon>
        <taxon>Bacillales</taxon>
        <taxon>Bacillaceae</taxon>
        <taxon>Bacillus</taxon>
    </lineage>
</organism>
<evidence type="ECO:0000256" key="1">
    <source>
        <dbReference type="SAM" id="Phobius"/>
    </source>
</evidence>
<evidence type="ECO:0000313" key="4">
    <source>
        <dbReference type="Proteomes" id="UP000322139"/>
    </source>
</evidence>
<keyword evidence="1" id="KW-0812">Transmembrane</keyword>
<dbReference type="InterPro" id="IPR014529">
    <property type="entry name" value="UCP026631"/>
</dbReference>
<keyword evidence="1" id="KW-1133">Transmembrane helix</keyword>
<gene>
    <name evidence="3" type="ORF">FZD51_22570</name>
</gene>
<reference evidence="3 4" key="1">
    <citation type="submission" date="2019-08" db="EMBL/GenBank/DDBJ databases">
        <title>Bacillus genomes from the desert of Cuatro Cienegas, Coahuila.</title>
        <authorList>
            <person name="Olmedo-Alvarez G."/>
        </authorList>
    </citation>
    <scope>NUCLEOTIDE SEQUENCE [LARGE SCALE GENOMIC DNA]</scope>
    <source>
        <strain evidence="3 4">CH446_14T</strain>
    </source>
</reference>
<feature type="transmembrane region" description="Helical" evidence="1">
    <location>
        <begin position="353"/>
        <end position="371"/>
    </location>
</feature>
<protein>
    <submittedName>
        <fullName evidence="3">PH domain-containing protein</fullName>
    </submittedName>
</protein>
<feature type="transmembrane region" description="Helical" evidence="1">
    <location>
        <begin position="377"/>
        <end position="394"/>
    </location>
</feature>
<name>A0A5D4QYD7_9BACI</name>
<keyword evidence="1" id="KW-0472">Membrane</keyword>
<feature type="transmembrane region" description="Helical" evidence="1">
    <location>
        <begin position="220"/>
        <end position="245"/>
    </location>
</feature>
<evidence type="ECO:0000313" key="3">
    <source>
        <dbReference type="EMBL" id="TYS42906.1"/>
    </source>
</evidence>
<dbReference type="EMBL" id="VTER01000015">
    <property type="protein sequence ID" value="TYS42906.1"/>
    <property type="molecule type" value="Genomic_DNA"/>
</dbReference>
<evidence type="ECO:0000259" key="2">
    <source>
        <dbReference type="Pfam" id="PF03703"/>
    </source>
</evidence>
<feature type="transmembrane region" description="Helical" evidence="1">
    <location>
        <begin position="176"/>
        <end position="200"/>
    </location>
</feature>
<proteinExistence type="predicted"/>